<dbReference type="OrthoDB" id="5865547at2759"/>
<dbReference type="EMBL" id="KZ349930">
    <property type="protein sequence ID" value="PIO64411.1"/>
    <property type="molecule type" value="Genomic_DNA"/>
</dbReference>
<dbReference type="AlphaFoldDB" id="A0A2G9U2B9"/>
<name>A0A2G9U2B9_TELCI</name>
<gene>
    <name evidence="1" type="ORF">TELCIR_13960</name>
</gene>
<sequence length="143" mass="16951">MIGSSVHLSTWMMLGALRGDNQRTSAARSQNANENWEKPGKLFRRIIFDYINLKKKRSWFSMYFAATGFYGRLLRSEDVKYLTYAIALYYRYKPVDWIFYDVEYSRYCSPERNSTTCGKVKGLRMTAASKVQFTVKWEWFIPL</sequence>
<protein>
    <submittedName>
        <fullName evidence="1">Uncharacterized protein</fullName>
    </submittedName>
</protein>
<reference evidence="1 2" key="1">
    <citation type="submission" date="2015-09" db="EMBL/GenBank/DDBJ databases">
        <title>Draft genome of the parasitic nematode Teladorsagia circumcincta isolate WARC Sus (inbred).</title>
        <authorList>
            <person name="Mitreva M."/>
        </authorList>
    </citation>
    <scope>NUCLEOTIDE SEQUENCE [LARGE SCALE GENOMIC DNA]</scope>
    <source>
        <strain evidence="1 2">S</strain>
    </source>
</reference>
<keyword evidence="2" id="KW-1185">Reference proteome</keyword>
<accession>A0A2G9U2B9</accession>
<organism evidence="1 2">
    <name type="scientific">Teladorsagia circumcincta</name>
    <name type="common">Brown stomach worm</name>
    <name type="synonym">Ostertagia circumcincta</name>
    <dbReference type="NCBI Taxonomy" id="45464"/>
    <lineage>
        <taxon>Eukaryota</taxon>
        <taxon>Metazoa</taxon>
        <taxon>Ecdysozoa</taxon>
        <taxon>Nematoda</taxon>
        <taxon>Chromadorea</taxon>
        <taxon>Rhabditida</taxon>
        <taxon>Rhabditina</taxon>
        <taxon>Rhabditomorpha</taxon>
        <taxon>Strongyloidea</taxon>
        <taxon>Trichostrongylidae</taxon>
        <taxon>Teladorsagia</taxon>
    </lineage>
</organism>
<proteinExistence type="predicted"/>
<evidence type="ECO:0000313" key="1">
    <source>
        <dbReference type="EMBL" id="PIO64411.1"/>
    </source>
</evidence>
<dbReference type="Proteomes" id="UP000230423">
    <property type="component" value="Unassembled WGS sequence"/>
</dbReference>
<evidence type="ECO:0000313" key="2">
    <source>
        <dbReference type="Proteomes" id="UP000230423"/>
    </source>
</evidence>